<dbReference type="Gene3D" id="3.40.50.1820">
    <property type="entry name" value="alpha/beta hydrolase"/>
    <property type="match status" value="1"/>
</dbReference>
<sequence>MRNLARRVEEVTGWKCVCLGYPSRSQPLQALAEGLVEEIKAAAGSSGRVFAVTHSMGGIVLRHIMGLKDQGGVKWLGSILLCPPNQGSAVARIMSQVWGVGTIFGFIYGRAGMELGQE</sequence>
<dbReference type="AlphaFoldDB" id="A0AAW1PIN8"/>
<comment type="caution">
    <text evidence="1">The sequence shown here is derived from an EMBL/GenBank/DDBJ whole genome shotgun (WGS) entry which is preliminary data.</text>
</comment>
<gene>
    <name evidence="1" type="ORF">WJX73_002237</name>
</gene>
<dbReference type="InterPro" id="IPR029058">
    <property type="entry name" value="AB_hydrolase_fold"/>
</dbReference>
<organism evidence="1 2">
    <name type="scientific">Symbiochloris irregularis</name>
    <dbReference type="NCBI Taxonomy" id="706552"/>
    <lineage>
        <taxon>Eukaryota</taxon>
        <taxon>Viridiplantae</taxon>
        <taxon>Chlorophyta</taxon>
        <taxon>core chlorophytes</taxon>
        <taxon>Trebouxiophyceae</taxon>
        <taxon>Trebouxiales</taxon>
        <taxon>Trebouxiaceae</taxon>
        <taxon>Symbiochloris</taxon>
    </lineage>
</organism>
<evidence type="ECO:0000313" key="2">
    <source>
        <dbReference type="Proteomes" id="UP001465755"/>
    </source>
</evidence>
<evidence type="ECO:0000313" key="1">
    <source>
        <dbReference type="EMBL" id="KAK9807919.1"/>
    </source>
</evidence>
<dbReference type="SUPFAM" id="SSF53474">
    <property type="entry name" value="alpha/beta-Hydrolases"/>
    <property type="match status" value="1"/>
</dbReference>
<dbReference type="EMBL" id="JALJOQ010000029">
    <property type="protein sequence ID" value="KAK9807919.1"/>
    <property type="molecule type" value="Genomic_DNA"/>
</dbReference>
<dbReference type="PANTHER" id="PTHR37946:SF1">
    <property type="entry name" value="SLL1969 PROTEIN"/>
    <property type="match status" value="1"/>
</dbReference>
<name>A0AAW1PIN8_9CHLO</name>
<dbReference type="Proteomes" id="UP001465755">
    <property type="component" value="Unassembled WGS sequence"/>
</dbReference>
<reference evidence="1 2" key="1">
    <citation type="journal article" date="2024" name="Nat. Commun.">
        <title>Phylogenomics reveals the evolutionary origins of lichenization in chlorophyte algae.</title>
        <authorList>
            <person name="Puginier C."/>
            <person name="Libourel C."/>
            <person name="Otte J."/>
            <person name="Skaloud P."/>
            <person name="Haon M."/>
            <person name="Grisel S."/>
            <person name="Petersen M."/>
            <person name="Berrin J.G."/>
            <person name="Delaux P.M."/>
            <person name="Dal Grande F."/>
            <person name="Keller J."/>
        </authorList>
    </citation>
    <scope>NUCLEOTIDE SEQUENCE [LARGE SCALE GENOMIC DNA]</scope>
    <source>
        <strain evidence="1 2">SAG 2036</strain>
    </source>
</reference>
<accession>A0AAW1PIN8</accession>
<dbReference type="PANTHER" id="PTHR37946">
    <property type="entry name" value="SLL1969 PROTEIN"/>
    <property type="match status" value="1"/>
</dbReference>
<proteinExistence type="predicted"/>
<keyword evidence="2" id="KW-1185">Reference proteome</keyword>
<protein>
    <submittedName>
        <fullName evidence="1">Uncharacterized protein</fullName>
    </submittedName>
</protein>